<dbReference type="PROSITE" id="PS50844">
    <property type="entry name" value="AFP_LIKE"/>
    <property type="match status" value="1"/>
</dbReference>
<dbReference type="InterPro" id="IPR020030">
    <property type="entry name" value="Pseudaminic_synth_PseI"/>
</dbReference>
<dbReference type="Proteomes" id="UP000028926">
    <property type="component" value="Chromosome"/>
</dbReference>
<dbReference type="AlphaFoldDB" id="A0A077AZ75"/>
<dbReference type="KEGG" id="paca:ID47_09690"/>
<dbReference type="EMBL" id="CP008941">
    <property type="protein sequence ID" value="AIK96938.1"/>
    <property type="molecule type" value="Genomic_DNA"/>
</dbReference>
<dbReference type="GO" id="GO:0016051">
    <property type="term" value="P:carbohydrate biosynthetic process"/>
    <property type="evidence" value="ECO:0007669"/>
    <property type="project" value="InterPro"/>
</dbReference>
<dbReference type="SUPFAM" id="SSF51269">
    <property type="entry name" value="AFP III-like domain"/>
    <property type="match status" value="1"/>
</dbReference>
<dbReference type="PANTHER" id="PTHR42966">
    <property type="entry name" value="N-ACETYLNEURAMINATE SYNTHASE"/>
    <property type="match status" value="1"/>
</dbReference>
<dbReference type="STRING" id="91604.ID47_09690"/>
<dbReference type="Pfam" id="PF08666">
    <property type="entry name" value="SAF"/>
    <property type="match status" value="1"/>
</dbReference>
<evidence type="ECO:0000259" key="1">
    <source>
        <dbReference type="PROSITE" id="PS50844"/>
    </source>
</evidence>
<dbReference type="GO" id="GO:0047444">
    <property type="term" value="F:N-acylneuraminate-9-phosphate synthase activity"/>
    <property type="evidence" value="ECO:0007669"/>
    <property type="project" value="TreeGrafter"/>
</dbReference>
<dbReference type="Gene3D" id="3.20.20.70">
    <property type="entry name" value="Aldolase class I"/>
    <property type="match status" value="1"/>
</dbReference>
<proteinExistence type="predicted"/>
<dbReference type="NCBIfam" id="TIGR03586">
    <property type="entry name" value="PseI"/>
    <property type="match status" value="1"/>
</dbReference>
<dbReference type="InterPro" id="IPR057736">
    <property type="entry name" value="SAF_PseI/NeuA/NeuB"/>
</dbReference>
<feature type="domain" description="AFP-like" evidence="1">
    <location>
        <begin position="280"/>
        <end position="332"/>
    </location>
</feature>
<keyword evidence="3" id="KW-1185">Reference proteome</keyword>
<sequence length="332" mass="36677">MPKPYIIAELSGNHNGDINRAFQVIEAAKKAGADAVKLQTYTANTMTIDCDKDDFLIKGGLWAGYKLYDLYQEAQTPWEWHPQLFDYAKKLGITIFSTPFDETAVDFLESLDAPIYKIASFELVHHPLIAYVARLKKPMIMSTGMASLEEISEAVDVALKNGCTDLTLLHCVSEYPAPVENCNLATMVDLKAKFPNCKIGLSDHTMGTTISIAAVALGATVIEKHVTLKRSDGGVDSAFSLEPEELKLLCETTRDAALALGAINYQRSDSERKNMAFRRSIYAVKDIAEGEEFTKENIRIIRPGYGAAPKHFPEILGKKSKNYYQLGAPISN</sequence>
<dbReference type="InterPro" id="IPR013974">
    <property type="entry name" value="SAF"/>
</dbReference>
<name>A0A077AZ75_9PROT</name>
<dbReference type="PANTHER" id="PTHR42966:SF2">
    <property type="entry name" value="PSEUDAMINIC ACID SYNTHASE"/>
    <property type="match status" value="1"/>
</dbReference>
<protein>
    <submittedName>
        <fullName evidence="2">N-acetylneuraminate synthase</fullName>
    </submittedName>
</protein>
<dbReference type="InterPro" id="IPR013785">
    <property type="entry name" value="Aldolase_TIM"/>
</dbReference>
<evidence type="ECO:0000313" key="2">
    <source>
        <dbReference type="EMBL" id="AIK96938.1"/>
    </source>
</evidence>
<dbReference type="InterPro" id="IPR036732">
    <property type="entry name" value="AFP_Neu5c_C_sf"/>
</dbReference>
<evidence type="ECO:0000313" key="3">
    <source>
        <dbReference type="Proteomes" id="UP000028926"/>
    </source>
</evidence>
<dbReference type="InterPro" id="IPR051690">
    <property type="entry name" value="PseI-like"/>
</dbReference>
<dbReference type="SUPFAM" id="SSF51569">
    <property type="entry name" value="Aldolase"/>
    <property type="match status" value="1"/>
</dbReference>
<organism evidence="2 3">
    <name type="scientific">Candidatus Odyssella acanthamoebae</name>
    <dbReference type="NCBI Taxonomy" id="91604"/>
    <lineage>
        <taxon>Bacteria</taxon>
        <taxon>Pseudomonadati</taxon>
        <taxon>Pseudomonadota</taxon>
        <taxon>Alphaproteobacteria</taxon>
        <taxon>Holosporales</taxon>
        <taxon>Candidatus Paracaedibacteraceae</taxon>
        <taxon>Candidatus Odyssella</taxon>
    </lineage>
</organism>
<dbReference type="InterPro" id="IPR013132">
    <property type="entry name" value="PseI/NeuA/B-like_N"/>
</dbReference>
<dbReference type="Pfam" id="PF03102">
    <property type="entry name" value="NeuB"/>
    <property type="match status" value="1"/>
</dbReference>
<dbReference type="CDD" id="cd11615">
    <property type="entry name" value="SAF_NeuB_like"/>
    <property type="match status" value="1"/>
</dbReference>
<dbReference type="RefSeq" id="WP_038465790.1">
    <property type="nucleotide sequence ID" value="NZ_CP008941.1"/>
</dbReference>
<dbReference type="OrthoDB" id="9781701at2"/>
<gene>
    <name evidence="2" type="ORF">ID47_09690</name>
</gene>
<dbReference type="eggNOG" id="COG2089">
    <property type="taxonomic scope" value="Bacteria"/>
</dbReference>
<dbReference type="Gene3D" id="3.90.1210.10">
    <property type="entry name" value="Antifreeze-like/N-acetylneuraminic acid synthase C-terminal domain"/>
    <property type="match status" value="1"/>
</dbReference>
<accession>A0A077AZ75</accession>
<dbReference type="HOGENOM" id="CLU_040465_0_1_5"/>
<dbReference type="InterPro" id="IPR006190">
    <property type="entry name" value="SAF_AFP_Neu5Ac"/>
</dbReference>
<reference evidence="2 3" key="1">
    <citation type="submission" date="2014-07" db="EMBL/GenBank/DDBJ databases">
        <title>Comparative genomic insights into amoeba endosymbionts belonging to the families of Holosporaceae and Candidatus Midichloriaceae within Rickettsiales.</title>
        <authorList>
            <person name="Wang Z."/>
            <person name="Wu M."/>
        </authorList>
    </citation>
    <scope>NUCLEOTIDE SEQUENCE [LARGE SCALE GENOMIC DNA]</scope>
    <source>
        <strain evidence="2">PRA3</strain>
    </source>
</reference>